<keyword evidence="1" id="KW-0808">Transferase</keyword>
<sequence length="1007" mass="116192">MNDKAYSFLQHLILLCCCASSFLVYCQEDVYHEVFTAREGLGIDFIQDIVQDDAGYLWISGENLDNREIIGKSDLLTFQRFDGTNFHDIQLKHDNTSVAVSKMIRFDDQSISLHSKNIFGPNINFSYDPFNNTLEIKDSWELSGPSNLRRIEDSYYVLNTSDETTVEVHKIEDNKVGTVLFSFENEVNKIDLDRNTTFVKFGDIFLISDNNFPITITDSLGVVLKKYPYKGFNRSRDLLVKKLWIEEAFVLNDHLYAFMNNDDRLYEFDRKSLEFKVLNNELFEGKQGLKTYVDPNGKVMIAFEKEGYLFLAYFIDKGKIDVIYKHPIKNAAAIQMWSMDLNKELWIGVQGELHYYKFPNDQFEKFLVDKQLRAIKAIDSVNFMVATENSGWFKYNHDLKNITPFLMYEKDAPVSLSSSRNIILDQDTLWTNTSGNIVAVHKENGNSKSYRYYPIQCLEELDDSTLVYGTGYHALMQFNKNTKGHKALVKTDTLDLIDLAIDHDKKWIVTATQNGVFTYNLETQKTTLHSDLLKENYFLMADYHKDYGFLLGSRNGTVIQFHPESSSFDVIYRDNLEAGIATITPYRKNLWINTFNGLVQYDVESKTSKRFSSKDGLVHNEGNRYSAARTQDGILIGNLKGLHHFVPEELNALQSKDSLKLLKVRTYDQNLDRFVELFDQSAFAKAEPILLPRENRQLELDFSLTGLDVLRNEYYEYQLNEGEWTNLGDQKKIKFLNLAAGSYDLQIRAKDFSGGTIGQPLNLKIISKEFFYKTWWFITLVLLVIAIVIGWFLYQERLKSLMQVKFSQDLLQNQEIERLRIAKELHDSVGQQLTLIKQTAQNNKLDRISSLTNTTLEEVRSISRNLYPANLYRLGFKASVEQLLEDVDNQTPMFVDLEVEDVDDYLDDKQTLNLYRFIQEATSNVIKHAHSKSLQVAIRLKKSRLELRIVDKGNGFNDVNELKNNSLGLKTLSERINIINGQLEIKSSKGKGTELIATIPLKNDAFS</sequence>
<dbReference type="InterPro" id="IPR011044">
    <property type="entry name" value="Quino_amine_DH_bsu"/>
</dbReference>
<dbReference type="Gene3D" id="2.60.40.10">
    <property type="entry name" value="Immunoglobulins"/>
    <property type="match status" value="1"/>
</dbReference>
<dbReference type="InterPro" id="IPR003594">
    <property type="entry name" value="HATPase_dom"/>
</dbReference>
<dbReference type="Proteomes" id="UP000248584">
    <property type="component" value="Unassembled WGS sequence"/>
</dbReference>
<dbReference type="InterPro" id="IPR050482">
    <property type="entry name" value="Sensor_HK_TwoCompSys"/>
</dbReference>
<dbReference type="InterPro" id="IPR005467">
    <property type="entry name" value="His_kinase_dom"/>
</dbReference>
<dbReference type="PROSITE" id="PS50109">
    <property type="entry name" value="HIS_KIN"/>
    <property type="match status" value="1"/>
</dbReference>
<keyword evidence="3" id="KW-0902">Two-component regulatory system</keyword>
<accession>A0ABX5PU69</accession>
<evidence type="ECO:0000256" key="3">
    <source>
        <dbReference type="ARBA" id="ARBA00023012"/>
    </source>
</evidence>
<dbReference type="Gene3D" id="3.30.565.10">
    <property type="entry name" value="Histidine kinase-like ATPase, C-terminal domain"/>
    <property type="match status" value="1"/>
</dbReference>
<evidence type="ECO:0000256" key="1">
    <source>
        <dbReference type="ARBA" id="ARBA00022679"/>
    </source>
</evidence>
<feature type="domain" description="Histidine kinase" evidence="5">
    <location>
        <begin position="820"/>
        <end position="1003"/>
    </location>
</feature>
<evidence type="ECO:0000259" key="5">
    <source>
        <dbReference type="PROSITE" id="PS50109"/>
    </source>
</evidence>
<keyword evidence="4" id="KW-0472">Membrane</keyword>
<dbReference type="CDD" id="cd16917">
    <property type="entry name" value="HATPase_UhpB-NarQ-NarX-like"/>
    <property type="match status" value="1"/>
</dbReference>
<comment type="caution">
    <text evidence="6">The sequence shown here is derived from an EMBL/GenBank/DDBJ whole genome shotgun (WGS) entry which is preliminary data.</text>
</comment>
<dbReference type="PANTHER" id="PTHR24421">
    <property type="entry name" value="NITRATE/NITRITE SENSOR PROTEIN NARX-RELATED"/>
    <property type="match status" value="1"/>
</dbReference>
<protein>
    <submittedName>
        <fullName evidence="6">Histidine kinase/DNA gyrase B/HSP90-like ATPase</fullName>
    </submittedName>
</protein>
<dbReference type="InterPro" id="IPR015943">
    <property type="entry name" value="WD40/YVTN_repeat-like_dom_sf"/>
</dbReference>
<dbReference type="Pfam" id="PF07730">
    <property type="entry name" value="HisKA_3"/>
    <property type="match status" value="1"/>
</dbReference>
<reference evidence="6 7" key="1">
    <citation type="submission" date="2018-06" db="EMBL/GenBank/DDBJ databases">
        <title>Genomic Encyclopedia of Archaeal and Bacterial Type Strains, Phase II (KMG-II): from individual species to whole genera.</title>
        <authorList>
            <person name="Goeker M."/>
        </authorList>
    </citation>
    <scope>NUCLEOTIDE SEQUENCE [LARGE SCALE GENOMIC DNA]</scope>
    <source>
        <strain evidence="6 7">DSM 17205</strain>
    </source>
</reference>
<evidence type="ECO:0000313" key="7">
    <source>
        <dbReference type="Proteomes" id="UP000248584"/>
    </source>
</evidence>
<dbReference type="SUPFAM" id="SSF50969">
    <property type="entry name" value="YVTN repeat-like/Quinoprotein amine dehydrogenase"/>
    <property type="match status" value="1"/>
</dbReference>
<dbReference type="InterPro" id="IPR011712">
    <property type="entry name" value="Sig_transdc_His_kin_sub3_dim/P"/>
</dbReference>
<dbReference type="InterPro" id="IPR013783">
    <property type="entry name" value="Ig-like_fold"/>
</dbReference>
<keyword evidence="4" id="KW-1133">Transmembrane helix</keyword>
<name>A0ABX5PU69_9FLAO</name>
<keyword evidence="4" id="KW-0812">Transmembrane</keyword>
<evidence type="ECO:0000256" key="4">
    <source>
        <dbReference type="SAM" id="Phobius"/>
    </source>
</evidence>
<evidence type="ECO:0000256" key="2">
    <source>
        <dbReference type="ARBA" id="ARBA00022777"/>
    </source>
</evidence>
<dbReference type="InterPro" id="IPR036890">
    <property type="entry name" value="HATPase_C_sf"/>
</dbReference>
<keyword evidence="7" id="KW-1185">Reference proteome</keyword>
<dbReference type="EMBL" id="QKZR01000008">
    <property type="protein sequence ID" value="PZX36901.1"/>
    <property type="molecule type" value="Genomic_DNA"/>
</dbReference>
<dbReference type="Gene3D" id="1.20.5.1930">
    <property type="match status" value="1"/>
</dbReference>
<feature type="transmembrane region" description="Helical" evidence="4">
    <location>
        <begin position="775"/>
        <end position="794"/>
    </location>
</feature>
<proteinExistence type="predicted"/>
<dbReference type="SUPFAM" id="SSF55874">
    <property type="entry name" value="ATPase domain of HSP90 chaperone/DNA topoisomerase II/histidine kinase"/>
    <property type="match status" value="1"/>
</dbReference>
<organism evidence="6 7">
    <name type="scientific">Nonlabens dokdonensis</name>
    <dbReference type="NCBI Taxonomy" id="328515"/>
    <lineage>
        <taxon>Bacteria</taxon>
        <taxon>Pseudomonadati</taxon>
        <taxon>Bacteroidota</taxon>
        <taxon>Flavobacteriia</taxon>
        <taxon>Flavobacteriales</taxon>
        <taxon>Flavobacteriaceae</taxon>
        <taxon>Nonlabens</taxon>
    </lineage>
</organism>
<dbReference type="Gene3D" id="2.130.10.10">
    <property type="entry name" value="YVTN repeat-like/Quinoprotein amine dehydrogenase"/>
    <property type="match status" value="2"/>
</dbReference>
<evidence type="ECO:0000313" key="6">
    <source>
        <dbReference type="EMBL" id="PZX36901.1"/>
    </source>
</evidence>
<dbReference type="RefSeq" id="WP_015362497.1">
    <property type="nucleotide sequence ID" value="NZ_QKZR01000008.1"/>
</dbReference>
<gene>
    <name evidence="6" type="ORF">LX97_03366</name>
</gene>
<dbReference type="Pfam" id="PF02518">
    <property type="entry name" value="HATPase_c"/>
    <property type="match status" value="1"/>
</dbReference>
<keyword evidence="2" id="KW-0418">Kinase</keyword>